<sequence length="116" mass="13115">MRPKKNTPGEAAVASARPATSPEAQEQYMINLTMQLVERRLREGTASSAETTHFLKLATMKADLEKKKLEEENKLLRAKTETLENAKDTKEMYANVLKAMAKYNGVDEDEATDYEF</sequence>
<feature type="coiled-coil region" evidence="1">
    <location>
        <begin position="59"/>
        <end position="89"/>
    </location>
</feature>
<feature type="region of interest" description="Disordered" evidence="2">
    <location>
        <begin position="1"/>
        <end position="23"/>
    </location>
</feature>
<dbReference type="EMBL" id="NMTS02000001">
    <property type="protein sequence ID" value="PLK30659.1"/>
    <property type="molecule type" value="Genomic_DNA"/>
</dbReference>
<gene>
    <name evidence="3" type="ORF">CGS50_003325</name>
</gene>
<comment type="caution">
    <text evidence="3">The sequence shown here is derived from an EMBL/GenBank/DDBJ whole genome shotgun (WGS) entry which is preliminary data.</text>
</comment>
<organism evidence="3 4">
    <name type="scientific">Faecalibacterium prausnitzii</name>
    <dbReference type="NCBI Taxonomy" id="853"/>
    <lineage>
        <taxon>Bacteria</taxon>
        <taxon>Bacillati</taxon>
        <taxon>Bacillota</taxon>
        <taxon>Clostridia</taxon>
        <taxon>Eubacteriales</taxon>
        <taxon>Oscillospiraceae</taxon>
        <taxon>Faecalibacterium</taxon>
    </lineage>
</organism>
<dbReference type="AlphaFoldDB" id="A0A2J4JS20"/>
<dbReference type="RefSeq" id="WP_097781739.1">
    <property type="nucleotide sequence ID" value="NZ_NMTS02000001.1"/>
</dbReference>
<evidence type="ECO:0000256" key="1">
    <source>
        <dbReference type="SAM" id="Coils"/>
    </source>
</evidence>
<evidence type="ECO:0000313" key="3">
    <source>
        <dbReference type="EMBL" id="PLK30659.1"/>
    </source>
</evidence>
<dbReference type="Proteomes" id="UP000221015">
    <property type="component" value="Unassembled WGS sequence"/>
</dbReference>
<evidence type="ECO:0000313" key="4">
    <source>
        <dbReference type="Proteomes" id="UP000221015"/>
    </source>
</evidence>
<name>A0A2J4JS20_9FIRM</name>
<protein>
    <submittedName>
        <fullName evidence="3">Uncharacterized protein</fullName>
    </submittedName>
</protein>
<keyword evidence="1" id="KW-0175">Coiled coil</keyword>
<accession>A0A2J4JS20</accession>
<reference evidence="3 4" key="1">
    <citation type="journal article" date="2017" name="Front. Microbiol.">
        <title>New Insights into the Diversity of the Genus Faecalibacterium.</title>
        <authorList>
            <person name="Benevides L."/>
            <person name="Burman S."/>
            <person name="Martin R."/>
            <person name="Robert V."/>
            <person name="Thomas M."/>
            <person name="Miquel S."/>
            <person name="Chain F."/>
            <person name="Sokol H."/>
            <person name="Bermudez-Humaran L.G."/>
            <person name="Morrison M."/>
            <person name="Langella P."/>
            <person name="Azevedo V.A."/>
            <person name="Chatel J.M."/>
            <person name="Soares S."/>
        </authorList>
    </citation>
    <scope>NUCLEOTIDE SEQUENCE [LARGE SCALE GENOMIC DNA]</scope>
    <source>
        <strain evidence="3 4">CNCM I 4542</strain>
    </source>
</reference>
<evidence type="ECO:0000256" key="2">
    <source>
        <dbReference type="SAM" id="MobiDB-lite"/>
    </source>
</evidence>
<proteinExistence type="predicted"/>